<accession>A0AA88LIH3</accession>
<comment type="caution">
    <text evidence="7">The sequence shown here is derived from an EMBL/GenBank/DDBJ whole genome shotgun (WGS) entry which is preliminary data.</text>
</comment>
<dbReference type="GO" id="GO:0019901">
    <property type="term" value="F:protein kinase binding"/>
    <property type="evidence" value="ECO:0007669"/>
    <property type="project" value="TreeGrafter"/>
</dbReference>
<gene>
    <name evidence="7" type="ORF">QYM36_003278</name>
</gene>
<dbReference type="GO" id="GO:0005737">
    <property type="term" value="C:cytoplasm"/>
    <property type="evidence" value="ECO:0007669"/>
    <property type="project" value="TreeGrafter"/>
</dbReference>
<dbReference type="AlphaFoldDB" id="A0AA88LIH3"/>
<dbReference type="PANTHER" id="PTHR14728">
    <property type="entry name" value="PROTEIN AURORA BOREALIS"/>
    <property type="match status" value="1"/>
</dbReference>
<feature type="region of interest" description="Disordered" evidence="6">
    <location>
        <begin position="273"/>
        <end position="335"/>
    </location>
</feature>
<dbReference type="PANTHER" id="PTHR14728:SF2">
    <property type="entry name" value="PROTEIN AURORA BOREALIS"/>
    <property type="match status" value="1"/>
</dbReference>
<feature type="compositionally biased region" description="Low complexity" evidence="6">
    <location>
        <begin position="300"/>
        <end position="315"/>
    </location>
</feature>
<feature type="compositionally biased region" description="Low complexity" evidence="6">
    <location>
        <begin position="81"/>
        <end position="102"/>
    </location>
</feature>
<evidence type="ECO:0000313" key="8">
    <source>
        <dbReference type="Proteomes" id="UP001187531"/>
    </source>
</evidence>
<evidence type="ECO:0000313" key="7">
    <source>
        <dbReference type="EMBL" id="KAK2723030.1"/>
    </source>
</evidence>
<organism evidence="7 8">
    <name type="scientific">Artemia franciscana</name>
    <name type="common">Brine shrimp</name>
    <name type="synonym">Artemia sanfranciscana</name>
    <dbReference type="NCBI Taxonomy" id="6661"/>
    <lineage>
        <taxon>Eukaryota</taxon>
        <taxon>Metazoa</taxon>
        <taxon>Ecdysozoa</taxon>
        <taxon>Arthropoda</taxon>
        <taxon>Crustacea</taxon>
        <taxon>Branchiopoda</taxon>
        <taxon>Anostraca</taxon>
        <taxon>Artemiidae</taxon>
        <taxon>Artemia</taxon>
    </lineage>
</organism>
<dbReference type="GO" id="GO:0005634">
    <property type="term" value="C:nucleus"/>
    <property type="evidence" value="ECO:0007669"/>
    <property type="project" value="TreeGrafter"/>
</dbReference>
<keyword evidence="3" id="KW-0132">Cell division</keyword>
<evidence type="ECO:0000256" key="4">
    <source>
        <dbReference type="ARBA" id="ARBA00022776"/>
    </source>
</evidence>
<comment type="similarity">
    <text evidence="1">Belongs to the BORA family.</text>
</comment>
<keyword evidence="8" id="KW-1185">Reference proteome</keyword>
<evidence type="ECO:0000256" key="1">
    <source>
        <dbReference type="ARBA" id="ARBA00010963"/>
    </source>
</evidence>
<dbReference type="PRINTS" id="PR02038">
    <property type="entry name" value="AURORABORA"/>
</dbReference>
<dbReference type="Proteomes" id="UP001187531">
    <property type="component" value="Unassembled WGS sequence"/>
</dbReference>
<evidence type="ECO:0000256" key="6">
    <source>
        <dbReference type="SAM" id="MobiDB-lite"/>
    </source>
</evidence>
<dbReference type="GO" id="GO:0060236">
    <property type="term" value="P:regulation of mitotic spindle organization"/>
    <property type="evidence" value="ECO:0007669"/>
    <property type="project" value="TreeGrafter"/>
</dbReference>
<sequence>MDTTSAGILSKENKIEDALPSEKNESVGSTFLANLLLKDHQNSTSQGHIQKDINPFVTPDKYIDRLRFGNFQRSPFITPPNGSRNNSSKTGSSSSFSGSGRNPFEVDTHHLTMSSFSPSVFAQVVSPSVSEKEFRWSIDHVAIMKPVNITHSPLARQYRQRVDPLYESRVQDAIDTFFSQAEIVPSPARDIIPKAPLRPSRSSSLCDSTRYNVATQTILSLPSVLPKHVEDIFKEYMNECSVERDAFVCEDLETSSFRRRKLFGDSDCELDSESSYRGTPEFQGRVDLNESTCPDAPNRGSLLGTPGSIGISSSPITPPDERMASLMDGDSSSPPISPIAHLKSRILCENSKTARRIDLDQEDISVISFTDGFSRRNDLMSSTAFPVTRDFEFTKIQPITELDESVESEKEDIQPKIQTNHVVLDTGYSTFFHGDMSSTNTDVSHMCSTLATGVKRPLPVSPAINRESKAQVGTPIGCSTPTK</sequence>
<dbReference type="EMBL" id="JAVRJZ010000005">
    <property type="protein sequence ID" value="KAK2723030.1"/>
    <property type="molecule type" value="Genomic_DNA"/>
</dbReference>
<evidence type="ECO:0000256" key="5">
    <source>
        <dbReference type="ARBA" id="ARBA00023306"/>
    </source>
</evidence>
<dbReference type="GO" id="GO:0051301">
    <property type="term" value="P:cell division"/>
    <property type="evidence" value="ECO:0007669"/>
    <property type="project" value="UniProtKB-KW"/>
</dbReference>
<reference evidence="7" key="1">
    <citation type="submission" date="2023-07" db="EMBL/GenBank/DDBJ databases">
        <title>Chromosome-level genome assembly of Artemia franciscana.</title>
        <authorList>
            <person name="Jo E."/>
        </authorList>
    </citation>
    <scope>NUCLEOTIDE SEQUENCE</scope>
    <source>
        <tissue evidence="7">Whole body</tissue>
    </source>
</reference>
<proteinExistence type="inferred from homology"/>
<evidence type="ECO:0000256" key="2">
    <source>
        <dbReference type="ARBA" id="ARBA00020055"/>
    </source>
</evidence>
<dbReference type="GO" id="GO:0007088">
    <property type="term" value="P:regulation of mitotic nuclear division"/>
    <property type="evidence" value="ECO:0007669"/>
    <property type="project" value="TreeGrafter"/>
</dbReference>
<keyword evidence="5" id="KW-0131">Cell cycle</keyword>
<evidence type="ECO:0000256" key="3">
    <source>
        <dbReference type="ARBA" id="ARBA00022618"/>
    </source>
</evidence>
<dbReference type="Pfam" id="PF15280">
    <property type="entry name" value="BORA_N"/>
    <property type="match status" value="1"/>
</dbReference>
<name>A0AA88LIH3_ARTSF</name>
<protein>
    <recommendedName>
        <fullName evidence="2">Protein aurora borealis</fullName>
    </recommendedName>
</protein>
<feature type="region of interest" description="Disordered" evidence="6">
    <location>
        <begin position="73"/>
        <end position="104"/>
    </location>
</feature>
<keyword evidence="4" id="KW-0498">Mitosis</keyword>
<dbReference type="InterPro" id="IPR023252">
    <property type="entry name" value="Aurora_borealis_protein"/>
</dbReference>